<evidence type="ECO:0000256" key="1">
    <source>
        <dbReference type="SAM" id="MobiDB-lite"/>
    </source>
</evidence>
<protein>
    <submittedName>
        <fullName evidence="2">Uncharacterized protein</fullName>
    </submittedName>
</protein>
<comment type="caution">
    <text evidence="2">The sequence shown here is derived from an EMBL/GenBank/DDBJ whole genome shotgun (WGS) entry which is preliminary data.</text>
</comment>
<name>A0A9N7VL20_PLEPL</name>
<gene>
    <name evidence="2" type="ORF">PLEPLA_LOCUS39381</name>
</gene>
<dbReference type="AlphaFoldDB" id="A0A9N7VL20"/>
<sequence>MDADGRPSYLQGPHDDAVAQRRYSTLSVSFLNLNRAVQGETLATQWLKTCTAAISLCPHHYGENNLEWDPESTSFHQDPAAPGPSFPASHPTSQTGASRRTQSAGNVFTGNSNK</sequence>
<feature type="compositionally biased region" description="Polar residues" evidence="1">
    <location>
        <begin position="90"/>
        <end position="114"/>
    </location>
</feature>
<evidence type="ECO:0000313" key="3">
    <source>
        <dbReference type="Proteomes" id="UP001153269"/>
    </source>
</evidence>
<reference evidence="2" key="1">
    <citation type="submission" date="2020-03" db="EMBL/GenBank/DDBJ databases">
        <authorList>
            <person name="Weist P."/>
        </authorList>
    </citation>
    <scope>NUCLEOTIDE SEQUENCE</scope>
</reference>
<keyword evidence="3" id="KW-1185">Reference proteome</keyword>
<evidence type="ECO:0000313" key="2">
    <source>
        <dbReference type="EMBL" id="CAB1451655.1"/>
    </source>
</evidence>
<feature type="region of interest" description="Disordered" evidence="1">
    <location>
        <begin position="62"/>
        <end position="114"/>
    </location>
</feature>
<proteinExistence type="predicted"/>
<dbReference type="Proteomes" id="UP001153269">
    <property type="component" value="Unassembled WGS sequence"/>
</dbReference>
<organism evidence="2 3">
    <name type="scientific">Pleuronectes platessa</name>
    <name type="common">European plaice</name>
    <dbReference type="NCBI Taxonomy" id="8262"/>
    <lineage>
        <taxon>Eukaryota</taxon>
        <taxon>Metazoa</taxon>
        <taxon>Chordata</taxon>
        <taxon>Craniata</taxon>
        <taxon>Vertebrata</taxon>
        <taxon>Euteleostomi</taxon>
        <taxon>Actinopterygii</taxon>
        <taxon>Neopterygii</taxon>
        <taxon>Teleostei</taxon>
        <taxon>Neoteleostei</taxon>
        <taxon>Acanthomorphata</taxon>
        <taxon>Carangaria</taxon>
        <taxon>Pleuronectiformes</taxon>
        <taxon>Pleuronectoidei</taxon>
        <taxon>Pleuronectidae</taxon>
        <taxon>Pleuronectes</taxon>
    </lineage>
</organism>
<accession>A0A9N7VL20</accession>
<dbReference type="EMBL" id="CADEAL010004096">
    <property type="protein sequence ID" value="CAB1451655.1"/>
    <property type="molecule type" value="Genomic_DNA"/>
</dbReference>